<reference evidence="2" key="1">
    <citation type="journal article" date="2020" name="Nature">
        <title>Giant virus diversity and host interactions through global metagenomics.</title>
        <authorList>
            <person name="Schulz F."/>
            <person name="Roux S."/>
            <person name="Paez-Espino D."/>
            <person name="Jungbluth S."/>
            <person name="Walsh D.A."/>
            <person name="Denef V.J."/>
            <person name="McMahon K.D."/>
            <person name="Konstantinidis K.T."/>
            <person name="Eloe-Fadrosh E.A."/>
            <person name="Kyrpides N.C."/>
            <person name="Woyke T."/>
        </authorList>
    </citation>
    <scope>NUCLEOTIDE SEQUENCE</scope>
    <source>
        <strain evidence="2">GVMAG-M-3300027769-26</strain>
    </source>
</reference>
<name>A0A6C0LE78_9ZZZZ</name>
<dbReference type="AlphaFoldDB" id="A0A6C0LE78"/>
<evidence type="ECO:0000256" key="1">
    <source>
        <dbReference type="SAM" id="MobiDB-lite"/>
    </source>
</evidence>
<proteinExistence type="predicted"/>
<evidence type="ECO:0000313" key="2">
    <source>
        <dbReference type="EMBL" id="QHU27981.1"/>
    </source>
</evidence>
<protein>
    <submittedName>
        <fullName evidence="2">Uncharacterized protein</fullName>
    </submittedName>
</protein>
<sequence length="251" mass="27468">MIAYICVIICHLSQPASSQPAASKQSASSQQAVSKQSASSQQAVSKQSASSQQAVSKQSASSQQASEMSAEQKNFVVGFRNDSANINAIMEGGYGKNIMDIMVAINSCGDFEEAKKQKIPCIQDYIYKNMQHIDFLVYLYGHSLVIQDYINRFGPIEYSPILDVDFATIVIDNIIIIYEARQFPENTTPKSLVDSSVQYDSQDAVVSDEAPDAYDSYGSQSSYSGGEEEELPSTSQLINPDADITEFLSEL</sequence>
<dbReference type="EMBL" id="MN740467">
    <property type="protein sequence ID" value="QHU27981.1"/>
    <property type="molecule type" value="Genomic_DNA"/>
</dbReference>
<accession>A0A6C0LE78</accession>
<organism evidence="2">
    <name type="scientific">viral metagenome</name>
    <dbReference type="NCBI Taxonomy" id="1070528"/>
    <lineage>
        <taxon>unclassified sequences</taxon>
        <taxon>metagenomes</taxon>
        <taxon>organismal metagenomes</taxon>
    </lineage>
</organism>
<feature type="region of interest" description="Disordered" evidence="1">
    <location>
        <begin position="204"/>
        <end position="237"/>
    </location>
</feature>
<feature type="region of interest" description="Disordered" evidence="1">
    <location>
        <begin position="19"/>
        <end position="63"/>
    </location>
</feature>
<feature type="compositionally biased region" description="Low complexity" evidence="1">
    <location>
        <begin position="214"/>
        <end position="225"/>
    </location>
</feature>